<dbReference type="Proteomes" id="UP000250218">
    <property type="component" value="Chromosome"/>
</dbReference>
<keyword evidence="7" id="KW-1185">Reference proteome</keyword>
<sequence length="302" mass="35044">MYHYLLMNQNNIYLLAKGSGAPPNLSNKNIDNIEIPIPSLNIQNQIVKILDKFSELVEDTKGLLPKEIEQRQKQYEYYREKLLSFGNENNIGREREREREVSNDFFLILQEAMHILGLQLSFGLEYKKLGEICEIKTGDQLNKNKMIIDGKYPVINGGVLASGLTNNWNCEENTITVSQGGASAGFVNFITEKFWLGAHAYKIKIKNNSNPIINRYIFHFLKMNQENFQENKVGAGIPSISRNLLNEIKIPIPSLRIQQNIVKTLDQFQELIENTNGLLPKEIEQRQKQYEYWRQKLFDFKK</sequence>
<evidence type="ECO:0000313" key="7">
    <source>
        <dbReference type="Proteomes" id="UP000250218"/>
    </source>
</evidence>
<evidence type="ECO:0000313" key="6">
    <source>
        <dbReference type="EMBL" id="AWX69598.1"/>
    </source>
</evidence>
<dbReference type="GO" id="GO:0009307">
    <property type="term" value="P:DNA restriction-modification system"/>
    <property type="evidence" value="ECO:0007669"/>
    <property type="project" value="UniProtKB-KW"/>
</dbReference>
<keyword evidence="3" id="KW-0238">DNA-binding</keyword>
<dbReference type="GO" id="GO:0004519">
    <property type="term" value="F:endonuclease activity"/>
    <property type="evidence" value="ECO:0007669"/>
    <property type="project" value="UniProtKB-KW"/>
</dbReference>
<proteinExistence type="inferred from homology"/>
<dbReference type="InterPro" id="IPR044946">
    <property type="entry name" value="Restrct_endonuc_typeI_TRD_sf"/>
</dbReference>
<dbReference type="InterPro" id="IPR000055">
    <property type="entry name" value="Restrct_endonuc_typeI_TRD"/>
</dbReference>
<comment type="subunit">
    <text evidence="4">The methyltransferase is composed of M and S polypeptides.</text>
</comment>
<reference evidence="7" key="1">
    <citation type="submission" date="2018-06" db="EMBL/GenBank/DDBJ databases">
        <title>Complete genome sequences of Mycoplasma anatis, M. anseris and M. cloacale type strains.</title>
        <authorList>
            <person name="Grozner D."/>
            <person name="Forro B."/>
            <person name="Sulyok K.M."/>
            <person name="Marton S."/>
            <person name="Kreizinger Z."/>
            <person name="Banyai K."/>
            <person name="Gyuranecz M."/>
        </authorList>
    </citation>
    <scope>NUCLEOTIDE SEQUENCE [LARGE SCALE GENOMIC DNA]</scope>
    <source>
        <strain evidence="7">ATCC 49234</strain>
    </source>
</reference>
<dbReference type="EMBL" id="CP030140">
    <property type="protein sequence ID" value="AWX69598.1"/>
    <property type="molecule type" value="Genomic_DNA"/>
</dbReference>
<evidence type="ECO:0000256" key="3">
    <source>
        <dbReference type="ARBA" id="ARBA00023125"/>
    </source>
</evidence>
<feature type="domain" description="Type I restriction modification DNA specificity" evidence="5">
    <location>
        <begin position="2"/>
        <end position="70"/>
    </location>
</feature>
<keyword evidence="6" id="KW-0540">Nuclease</keyword>
<dbReference type="SUPFAM" id="SSF116734">
    <property type="entry name" value="DNA methylase specificity domain"/>
    <property type="match status" value="2"/>
</dbReference>
<dbReference type="CDD" id="cd17291">
    <property type="entry name" value="RMtype1_S_MgeORF438P-TRD-CR_like"/>
    <property type="match status" value="1"/>
</dbReference>
<dbReference type="KEGG" id="mane:DP065_02460"/>
<comment type="similarity">
    <text evidence="1">Belongs to the type-I restriction system S methylase family.</text>
</comment>
<dbReference type="InterPro" id="IPR051212">
    <property type="entry name" value="Type-I_RE_S_subunit"/>
</dbReference>
<dbReference type="GO" id="GO:0003677">
    <property type="term" value="F:DNA binding"/>
    <property type="evidence" value="ECO:0007669"/>
    <property type="project" value="UniProtKB-KW"/>
</dbReference>
<evidence type="ECO:0000259" key="5">
    <source>
        <dbReference type="Pfam" id="PF01420"/>
    </source>
</evidence>
<organism evidence="6 7">
    <name type="scientific">[Mycoplasma] anseris</name>
    <dbReference type="NCBI Taxonomy" id="92400"/>
    <lineage>
        <taxon>Bacteria</taxon>
        <taxon>Bacillati</taxon>
        <taxon>Mycoplasmatota</taxon>
        <taxon>Mycoplasmoidales</taxon>
        <taxon>Metamycoplasmataceae</taxon>
        <taxon>Metamycoplasma</taxon>
    </lineage>
</organism>
<dbReference type="Pfam" id="PF01420">
    <property type="entry name" value="Methylase_S"/>
    <property type="match status" value="2"/>
</dbReference>
<dbReference type="AlphaFoldDB" id="A0A2Z4NDL2"/>
<gene>
    <name evidence="6" type="ORF">DP065_02460</name>
</gene>
<name>A0A2Z4NDL2_9BACT</name>
<dbReference type="REBASE" id="257171">
    <property type="entry name" value="S1.Man49234ORF2470P"/>
</dbReference>
<keyword evidence="6" id="KW-0255">Endonuclease</keyword>
<accession>A0A2Z4NDL2</accession>
<keyword evidence="6" id="KW-0378">Hydrolase</keyword>
<feature type="domain" description="Type I restriction modification DNA specificity" evidence="5">
    <location>
        <begin position="125"/>
        <end position="285"/>
    </location>
</feature>
<dbReference type="Gene3D" id="3.90.220.20">
    <property type="entry name" value="DNA methylase specificity domains"/>
    <property type="match status" value="2"/>
</dbReference>
<dbReference type="PANTHER" id="PTHR43140">
    <property type="entry name" value="TYPE-1 RESTRICTION ENZYME ECOKI SPECIFICITY PROTEIN"/>
    <property type="match status" value="1"/>
</dbReference>
<keyword evidence="2" id="KW-0680">Restriction system</keyword>
<evidence type="ECO:0000256" key="2">
    <source>
        <dbReference type="ARBA" id="ARBA00022747"/>
    </source>
</evidence>
<evidence type="ECO:0000256" key="1">
    <source>
        <dbReference type="ARBA" id="ARBA00010923"/>
    </source>
</evidence>
<evidence type="ECO:0000256" key="4">
    <source>
        <dbReference type="ARBA" id="ARBA00038652"/>
    </source>
</evidence>
<dbReference type="PANTHER" id="PTHR43140:SF1">
    <property type="entry name" value="TYPE I RESTRICTION ENZYME ECOKI SPECIFICITY SUBUNIT"/>
    <property type="match status" value="1"/>
</dbReference>
<protein>
    <submittedName>
        <fullName evidence="6">Restriction endonuclease subunit S</fullName>
    </submittedName>
</protein>